<evidence type="ECO:0000256" key="2">
    <source>
        <dbReference type="ARBA" id="ARBA00022679"/>
    </source>
</evidence>
<dbReference type="InterPro" id="IPR002201">
    <property type="entry name" value="Glyco_trans_9"/>
</dbReference>
<name>A0A1H0E8T5_9BACT</name>
<keyword evidence="2 3" id="KW-0808">Transferase</keyword>
<dbReference type="InterPro" id="IPR051199">
    <property type="entry name" value="LPS_LOS_Heptosyltrfase"/>
</dbReference>
<dbReference type="AlphaFoldDB" id="A0A1H0E8T5"/>
<evidence type="ECO:0000256" key="1">
    <source>
        <dbReference type="ARBA" id="ARBA00022676"/>
    </source>
</evidence>
<accession>A0A1H0E8T5</accession>
<dbReference type="PANTHER" id="PTHR30160">
    <property type="entry name" value="TETRAACYLDISACCHARIDE 4'-KINASE-RELATED"/>
    <property type="match status" value="1"/>
</dbReference>
<sequence>MDLKTSKILIIHHGALGDFVLSLPALISLKYFFQKNHILYLDTKDKHIFWQQILGFHKSTLKQDQGIFKLYSLNKWPSELGDTHVFWFKIQQNPTLEIKHKNITYIYLVHKQKSLPVQSFLRHQFLNLNIPWLENWKTLLPLPTKSPQNILIFPGSGHKAKNWPLCFFTQVASHLNKIYPLSFILGPAEHLIKSLPFPTLQLTNTQELVQELSKAIFVLGNDSGPMHLASLMNIRGICLFGPTDPTIWKPPHLEIISSPLPCSPCSKTAQIFCSKLTCMKKISPSLVLKQSLNLLKKQNQAL</sequence>
<dbReference type="STRING" id="206665.SAMN04488516_10723"/>
<protein>
    <submittedName>
        <fullName evidence="3">ADP-heptose:LPS heptosyltransferase</fullName>
    </submittedName>
</protein>
<dbReference type="GO" id="GO:0005829">
    <property type="term" value="C:cytosol"/>
    <property type="evidence" value="ECO:0007669"/>
    <property type="project" value="TreeGrafter"/>
</dbReference>
<dbReference type="PANTHER" id="PTHR30160:SF23">
    <property type="match status" value="1"/>
</dbReference>
<keyword evidence="4" id="KW-1185">Reference proteome</keyword>
<organism evidence="3 4">
    <name type="scientific">Desulfonauticus submarinus</name>
    <dbReference type="NCBI Taxonomy" id="206665"/>
    <lineage>
        <taxon>Bacteria</taxon>
        <taxon>Pseudomonadati</taxon>
        <taxon>Thermodesulfobacteriota</taxon>
        <taxon>Desulfovibrionia</taxon>
        <taxon>Desulfovibrionales</taxon>
        <taxon>Desulfonauticaceae</taxon>
        <taxon>Desulfonauticus</taxon>
    </lineage>
</organism>
<dbReference type="Pfam" id="PF01075">
    <property type="entry name" value="Glyco_transf_9"/>
    <property type="match status" value="1"/>
</dbReference>
<keyword evidence="1" id="KW-0328">Glycosyltransferase</keyword>
<dbReference type="RefSeq" id="WP_092065468.1">
    <property type="nucleotide sequence ID" value="NZ_FNIN01000007.1"/>
</dbReference>
<dbReference type="EMBL" id="FNIN01000007">
    <property type="protein sequence ID" value="SDN78810.1"/>
    <property type="molecule type" value="Genomic_DNA"/>
</dbReference>
<gene>
    <name evidence="3" type="ORF">SAMN04488516_10723</name>
</gene>
<dbReference type="CDD" id="cd03789">
    <property type="entry name" value="GT9_LPS_heptosyltransferase"/>
    <property type="match status" value="1"/>
</dbReference>
<evidence type="ECO:0000313" key="4">
    <source>
        <dbReference type="Proteomes" id="UP000199602"/>
    </source>
</evidence>
<proteinExistence type="predicted"/>
<dbReference type="Gene3D" id="3.40.50.2000">
    <property type="entry name" value="Glycogen Phosphorylase B"/>
    <property type="match status" value="2"/>
</dbReference>
<evidence type="ECO:0000313" key="3">
    <source>
        <dbReference type="EMBL" id="SDN78810.1"/>
    </source>
</evidence>
<dbReference type="GO" id="GO:0009244">
    <property type="term" value="P:lipopolysaccharide core region biosynthetic process"/>
    <property type="evidence" value="ECO:0007669"/>
    <property type="project" value="TreeGrafter"/>
</dbReference>
<dbReference type="SUPFAM" id="SSF53756">
    <property type="entry name" value="UDP-Glycosyltransferase/glycogen phosphorylase"/>
    <property type="match status" value="1"/>
</dbReference>
<dbReference type="GO" id="GO:0008713">
    <property type="term" value="F:ADP-heptose-lipopolysaccharide heptosyltransferase activity"/>
    <property type="evidence" value="ECO:0007669"/>
    <property type="project" value="TreeGrafter"/>
</dbReference>
<reference evidence="3 4" key="1">
    <citation type="submission" date="2016-10" db="EMBL/GenBank/DDBJ databases">
        <authorList>
            <person name="de Groot N.N."/>
        </authorList>
    </citation>
    <scope>NUCLEOTIDE SEQUENCE [LARGE SCALE GENOMIC DNA]</scope>
    <source>
        <strain evidence="3 4">DSM 15269</strain>
    </source>
</reference>
<dbReference type="Proteomes" id="UP000199602">
    <property type="component" value="Unassembled WGS sequence"/>
</dbReference>
<dbReference type="OrthoDB" id="9795016at2"/>